<comment type="caution">
    <text evidence="3">The sequence shown here is derived from an EMBL/GenBank/DDBJ whole genome shotgun (WGS) entry which is preliminary data.</text>
</comment>
<dbReference type="InterPro" id="IPR009839">
    <property type="entry name" value="SseB_N"/>
</dbReference>
<evidence type="ECO:0000313" key="4">
    <source>
        <dbReference type="Proteomes" id="UP000535437"/>
    </source>
</evidence>
<sequence>MSETPQNPDAQTPDETPEGEQLPDLRDTLVAGRDGNAQPSEIIRAFLTSTVYFLSAEEVTPETGSVNPLTLQDSEGNPLIALFSGTDLVPAEYAEHAPHAVDAPGVAVVQSLAGAGIIIDAGQEHGFQISAEGVDRIREDFLGPVDGQ</sequence>
<dbReference type="EMBL" id="JACCFY010000001">
    <property type="protein sequence ID" value="NYJ78446.1"/>
    <property type="molecule type" value="Genomic_DNA"/>
</dbReference>
<protein>
    <recommendedName>
        <fullName evidence="2">SseB protein N-terminal domain-containing protein</fullName>
    </recommendedName>
</protein>
<gene>
    <name evidence="3" type="ORF">HNR09_001857</name>
</gene>
<proteinExistence type="predicted"/>
<feature type="domain" description="SseB protein N-terminal" evidence="2">
    <location>
        <begin position="26"/>
        <end position="134"/>
    </location>
</feature>
<name>A0A7Z0GLZ9_9MICC</name>
<organism evidence="3 4">
    <name type="scientific">Nesterenkonia xinjiangensis</name>
    <dbReference type="NCBI Taxonomy" id="225327"/>
    <lineage>
        <taxon>Bacteria</taxon>
        <taxon>Bacillati</taxon>
        <taxon>Actinomycetota</taxon>
        <taxon>Actinomycetes</taxon>
        <taxon>Micrococcales</taxon>
        <taxon>Micrococcaceae</taxon>
        <taxon>Nesterenkonia</taxon>
    </lineage>
</organism>
<feature type="region of interest" description="Disordered" evidence="1">
    <location>
        <begin position="1"/>
        <end position="25"/>
    </location>
</feature>
<accession>A0A7Z0GLZ9</accession>
<evidence type="ECO:0000313" key="3">
    <source>
        <dbReference type="EMBL" id="NYJ78446.1"/>
    </source>
</evidence>
<evidence type="ECO:0000259" key="2">
    <source>
        <dbReference type="Pfam" id="PF07179"/>
    </source>
</evidence>
<dbReference type="RefSeq" id="WP_179541789.1">
    <property type="nucleotide sequence ID" value="NZ_BAAALL010000005.1"/>
</dbReference>
<keyword evidence="4" id="KW-1185">Reference proteome</keyword>
<reference evidence="3 4" key="1">
    <citation type="submission" date="2020-07" db="EMBL/GenBank/DDBJ databases">
        <title>Sequencing the genomes of 1000 actinobacteria strains.</title>
        <authorList>
            <person name="Klenk H.-P."/>
        </authorList>
    </citation>
    <scope>NUCLEOTIDE SEQUENCE [LARGE SCALE GENOMIC DNA]</scope>
    <source>
        <strain evidence="3 4">DSM 15475</strain>
    </source>
</reference>
<evidence type="ECO:0000256" key="1">
    <source>
        <dbReference type="SAM" id="MobiDB-lite"/>
    </source>
</evidence>
<dbReference type="Pfam" id="PF07179">
    <property type="entry name" value="SseB"/>
    <property type="match status" value="1"/>
</dbReference>
<dbReference type="AlphaFoldDB" id="A0A7Z0GLZ9"/>
<feature type="compositionally biased region" description="Polar residues" evidence="1">
    <location>
        <begin position="1"/>
        <end position="14"/>
    </location>
</feature>
<dbReference type="Proteomes" id="UP000535437">
    <property type="component" value="Unassembled WGS sequence"/>
</dbReference>